<feature type="transmembrane region" description="Helical" evidence="8">
    <location>
        <begin position="140"/>
        <end position="163"/>
    </location>
</feature>
<evidence type="ECO:0000256" key="6">
    <source>
        <dbReference type="ARBA" id="ARBA00022989"/>
    </source>
</evidence>
<evidence type="ECO:0000313" key="9">
    <source>
        <dbReference type="EMBL" id="QGH32609.1"/>
    </source>
</evidence>
<proteinExistence type="inferred from homology"/>
<keyword evidence="5 8" id="KW-0812">Transmembrane</keyword>
<dbReference type="NCBIfam" id="TIGR00912">
    <property type="entry name" value="2A0309"/>
    <property type="match status" value="1"/>
</dbReference>
<keyword evidence="7 8" id="KW-0472">Membrane</keyword>
<comment type="subcellular location">
    <subcellularLocation>
        <location evidence="1">Membrane</location>
        <topology evidence="1">Multi-pass membrane protein</topology>
    </subcellularLocation>
</comment>
<sequence length="362" mass="41416">MQNNGFLRTKEIIAITLILIGIKLSDSTPTLLAQKAQNGFWSIPILSFVCIFPGFLIMLYLLNKYQDKNVVELFEAINGKWIGKILGIVLFLCAFLSLTLDSRNYIEQIKLLYFPQSPTDMIYFIFIAVVFFGAKKGIEVIGYTCWIAIPFIKVSALCVLLLVMSEIVIQRIFPIFGAGLPIILSEGVKKASIFAELFFLLIAYQSAKKNTMFRKGITFGTVLAILEIILFYLVYASVFDYNSIEKIAFPYHDITQFISFGEFFTNIETIFMVFWLFAAFLKFIIFIYITTWIFAEIFAIRNFEPLLLPFSFLVIMIGLLPMNSATNELVLRETLLTVMSPIFILLPYILWLTAWGKGDLKQ</sequence>
<feature type="transmembrane region" description="Helical" evidence="8">
    <location>
        <begin position="40"/>
        <end position="61"/>
    </location>
</feature>
<dbReference type="EMBL" id="CP045915">
    <property type="protein sequence ID" value="QGH32609.1"/>
    <property type="molecule type" value="Genomic_DNA"/>
</dbReference>
<feature type="transmembrane region" description="Helical" evidence="8">
    <location>
        <begin position="306"/>
        <end position="323"/>
    </location>
</feature>
<evidence type="ECO:0000256" key="3">
    <source>
        <dbReference type="ARBA" id="ARBA00022448"/>
    </source>
</evidence>
<dbReference type="InterPro" id="IPR004761">
    <property type="entry name" value="Spore_GerAB"/>
</dbReference>
<dbReference type="GO" id="GO:0009847">
    <property type="term" value="P:spore germination"/>
    <property type="evidence" value="ECO:0007669"/>
    <property type="project" value="InterPro"/>
</dbReference>
<evidence type="ECO:0000256" key="2">
    <source>
        <dbReference type="ARBA" id="ARBA00007998"/>
    </source>
</evidence>
<reference evidence="9 10" key="1">
    <citation type="submission" date="2019-11" db="EMBL/GenBank/DDBJ databases">
        <title>Gracilibacillus salitolerans sp. nov., a moderate halophile isolated from a saline soil in northwest China.</title>
        <authorList>
            <person name="Gan L."/>
        </authorList>
    </citation>
    <scope>NUCLEOTIDE SEQUENCE [LARGE SCALE GENOMIC DNA]</scope>
    <source>
        <strain evidence="9 10">SCU50</strain>
    </source>
</reference>
<dbReference type="Pfam" id="PF03845">
    <property type="entry name" value="Spore_permease"/>
    <property type="match status" value="1"/>
</dbReference>
<keyword evidence="3" id="KW-0813">Transport</keyword>
<evidence type="ECO:0000256" key="1">
    <source>
        <dbReference type="ARBA" id="ARBA00004141"/>
    </source>
</evidence>
<dbReference type="PANTHER" id="PTHR34975:SF2">
    <property type="entry name" value="SPORE GERMINATION PROTEIN A2"/>
    <property type="match status" value="1"/>
</dbReference>
<evidence type="ECO:0000256" key="5">
    <source>
        <dbReference type="ARBA" id="ARBA00022692"/>
    </source>
</evidence>
<name>A0A5Q2TD15_9BACI</name>
<dbReference type="Proteomes" id="UP000339690">
    <property type="component" value="Chromosome"/>
</dbReference>
<comment type="similarity">
    <text evidence="2">Belongs to the amino acid-polyamine-organocation (APC) superfamily. Spore germination protein (SGP) (TC 2.A.3.9) family.</text>
</comment>
<dbReference type="GO" id="GO:0016020">
    <property type="term" value="C:membrane"/>
    <property type="evidence" value="ECO:0007669"/>
    <property type="project" value="UniProtKB-SubCell"/>
</dbReference>
<dbReference type="AlphaFoldDB" id="A0A5Q2TD15"/>
<dbReference type="KEGG" id="grc:GI584_00250"/>
<gene>
    <name evidence="9" type="ORF">GI584_00250</name>
</gene>
<feature type="transmembrane region" description="Helical" evidence="8">
    <location>
        <begin position="270"/>
        <end position="294"/>
    </location>
</feature>
<feature type="transmembrane region" description="Helical" evidence="8">
    <location>
        <begin position="81"/>
        <end position="100"/>
    </location>
</feature>
<accession>A0A5Q2TD15</accession>
<keyword evidence="10" id="KW-1185">Reference proteome</keyword>
<feature type="transmembrane region" description="Helical" evidence="8">
    <location>
        <begin position="335"/>
        <end position="355"/>
    </location>
</feature>
<feature type="transmembrane region" description="Helical" evidence="8">
    <location>
        <begin position="112"/>
        <end position="134"/>
    </location>
</feature>
<evidence type="ECO:0000313" key="10">
    <source>
        <dbReference type="Proteomes" id="UP000339690"/>
    </source>
</evidence>
<dbReference type="RefSeq" id="WP_153789883.1">
    <property type="nucleotide sequence ID" value="NZ_CP045915.1"/>
</dbReference>
<dbReference type="PANTHER" id="PTHR34975">
    <property type="entry name" value="SPORE GERMINATION PROTEIN A2"/>
    <property type="match status" value="1"/>
</dbReference>
<feature type="transmembrane region" description="Helical" evidence="8">
    <location>
        <begin position="216"/>
        <end position="235"/>
    </location>
</feature>
<evidence type="ECO:0000256" key="4">
    <source>
        <dbReference type="ARBA" id="ARBA00022544"/>
    </source>
</evidence>
<evidence type="ECO:0000256" key="8">
    <source>
        <dbReference type="SAM" id="Phobius"/>
    </source>
</evidence>
<keyword evidence="6 8" id="KW-1133">Transmembrane helix</keyword>
<organism evidence="9 10">
    <name type="scientific">Gracilibacillus salitolerans</name>
    <dbReference type="NCBI Taxonomy" id="2663022"/>
    <lineage>
        <taxon>Bacteria</taxon>
        <taxon>Bacillati</taxon>
        <taxon>Bacillota</taxon>
        <taxon>Bacilli</taxon>
        <taxon>Bacillales</taxon>
        <taxon>Bacillaceae</taxon>
        <taxon>Gracilibacillus</taxon>
    </lineage>
</organism>
<evidence type="ECO:0000256" key="7">
    <source>
        <dbReference type="ARBA" id="ARBA00023136"/>
    </source>
</evidence>
<protein>
    <submittedName>
        <fullName evidence="9">GerAB/ArcD/ProY family transporter</fullName>
    </submittedName>
</protein>
<keyword evidence="4" id="KW-0309">Germination</keyword>